<dbReference type="GO" id="GO:0006457">
    <property type="term" value="P:protein folding"/>
    <property type="evidence" value="ECO:0007669"/>
    <property type="project" value="InterPro"/>
</dbReference>
<keyword evidence="4" id="KW-1185">Reference proteome</keyword>
<dbReference type="KEGG" id="agl:PYTT_0111"/>
<gene>
    <name evidence="3" type="ORF">PYTT_0111</name>
</gene>
<dbReference type="AlphaFoldDB" id="A0A1C7PED0"/>
<dbReference type="RefSeq" id="WP_067772178.1">
    <property type="nucleotide sequence ID" value="NZ_LIGX01000002.1"/>
</dbReference>
<dbReference type="STRING" id="1679444.PYTT_0111"/>
<evidence type="ECO:0000259" key="2">
    <source>
        <dbReference type="Pfam" id="PF01346"/>
    </source>
</evidence>
<evidence type="ECO:0000256" key="1">
    <source>
        <dbReference type="SAM" id="MobiDB-lite"/>
    </source>
</evidence>
<dbReference type="Proteomes" id="UP000176204">
    <property type="component" value="Chromosome I"/>
</dbReference>
<dbReference type="GO" id="GO:0016853">
    <property type="term" value="F:isomerase activity"/>
    <property type="evidence" value="ECO:0007669"/>
    <property type="project" value="UniProtKB-KW"/>
</dbReference>
<protein>
    <submittedName>
        <fullName evidence="3">Domain amino terminal to fkbp-type peptidyl-prolyl isomerase</fullName>
    </submittedName>
</protein>
<keyword evidence="3" id="KW-0413">Isomerase</keyword>
<feature type="domain" description="Peptidyl-prolyl cis-trans isomerase FKBP-type N-terminal" evidence="2">
    <location>
        <begin position="131"/>
        <end position="200"/>
    </location>
</feature>
<dbReference type="Pfam" id="PF01346">
    <property type="entry name" value="FKBP_N"/>
    <property type="match status" value="1"/>
</dbReference>
<evidence type="ECO:0000313" key="3">
    <source>
        <dbReference type="EMBL" id="SEH70582.1"/>
    </source>
</evidence>
<feature type="region of interest" description="Disordered" evidence="1">
    <location>
        <begin position="287"/>
        <end position="315"/>
    </location>
</feature>
<name>A0A1C7PED0_9BACT</name>
<proteinExistence type="predicted"/>
<accession>A0A1C7PED0</accession>
<dbReference type="InterPro" id="IPR000774">
    <property type="entry name" value="PPIase_FKBP_N"/>
</dbReference>
<reference evidence="4" key="1">
    <citation type="submission" date="2016-09" db="EMBL/GenBank/DDBJ databases">
        <authorList>
            <person name="Koehorst J."/>
        </authorList>
    </citation>
    <scope>NUCLEOTIDE SEQUENCE [LARGE SCALE GENOMIC DNA]</scope>
</reference>
<organism evidence="3 4">
    <name type="scientific">Akkermansia glycaniphila</name>
    <dbReference type="NCBI Taxonomy" id="1679444"/>
    <lineage>
        <taxon>Bacteria</taxon>
        <taxon>Pseudomonadati</taxon>
        <taxon>Verrucomicrobiota</taxon>
        <taxon>Verrucomicrobiia</taxon>
        <taxon>Verrucomicrobiales</taxon>
        <taxon>Akkermansiaceae</taxon>
        <taxon>Akkermansia</taxon>
    </lineage>
</organism>
<sequence length="458" mass="50467">MGSLKRASTLGRFFGSVSGLAAIHSLPPILQYSTALQNMPKGREWTLYIPVRLLPPNERAQIENSASVLVCTICKKQGENEKEYSVQPIPASRGTYAHIPAALSRRFAESQGKLTAAFAQASFKEMAAKDIDPALARAAFIAYIGKDIDAEALDHEYKETILRYDAIHKTRETARDKRFIEENAKKPGVTVLANGIQYTVEKDPEGRNITIDKIQTAALSTISGNDTLHLNNFRVQDIFGDAADSLPPGKKWTACIPFGVLDESRQSSLKAVWEKQPEYVVFTCEAAETDSTSPDTDADIEDDAPAAQPSDSIFASPPPIDANTLASEEAEFLKMNALTPNVTVLDNGVQYSYIIDPKGNNGSILDVDIMEARALTGESLGSIGFLDRSAAKAHLHPELWPYIDALPKAKQWFFCIPSHLINPKSLDKYTQKIGVRPNYILYTYEWSPPKENDAEQSE</sequence>
<dbReference type="EMBL" id="LT629973">
    <property type="protein sequence ID" value="SEH70582.1"/>
    <property type="molecule type" value="Genomic_DNA"/>
</dbReference>
<evidence type="ECO:0000313" key="4">
    <source>
        <dbReference type="Proteomes" id="UP000176204"/>
    </source>
</evidence>